<sequence>MRHLMAVVLSYKSSGAVAENPQNTLDTSERYTYSNRRSQQMESKIFITLLLVGLAVQSLAKPKGKSSKLPEFLKVCYRDSPDLNACARSSFESLESRLMDGIPELYIPPMEPLRVPEIKMDQDSGAIYLHSVYKNVKISGISKHTLHNLTIVPSQLKFALGITFPKLKLESQYSIKGKIMMMPMLGDGNCKVELSNITMVTEMIGEEYKKDGATHLKIKDIKVKYELADVHMQLDNLFNGDKALGKRMNDFLNENWRSLSDEVRPLMIKALVDILRASVDKLFDAFSYDDLLPSKKM</sequence>
<evidence type="ECO:0000256" key="1">
    <source>
        <dbReference type="ARBA" id="ARBA00022729"/>
    </source>
</evidence>
<gene>
    <name evidence="4" type="primary">Dmoj\GI10103</name>
    <name evidence="4" type="ORF">Dmoj_GI10103</name>
</gene>
<dbReference type="InterPro" id="IPR038606">
    <property type="entry name" value="To_sf"/>
</dbReference>
<dbReference type="Gene3D" id="3.15.10.30">
    <property type="entry name" value="Haemolymph juvenile hormone binding protein"/>
    <property type="match status" value="1"/>
</dbReference>
<evidence type="ECO:0008006" key="6">
    <source>
        <dbReference type="Google" id="ProtNLM"/>
    </source>
</evidence>
<dbReference type="FunFam" id="3.15.10.30:FF:000001">
    <property type="entry name" value="Takeout-like protein 1"/>
    <property type="match status" value="1"/>
</dbReference>
<dbReference type="eggNOG" id="ENOG502RASS">
    <property type="taxonomic scope" value="Eukaryota"/>
</dbReference>
<dbReference type="PANTHER" id="PTHR11008">
    <property type="entry name" value="PROTEIN TAKEOUT-LIKE PROTEIN"/>
    <property type="match status" value="1"/>
</dbReference>
<dbReference type="PANTHER" id="PTHR11008:SF32">
    <property type="entry name" value="CIRCADIAN CLOCK-CONTROLLED PROTEIN DAYWAKE-RELATED"/>
    <property type="match status" value="1"/>
</dbReference>
<dbReference type="FunCoup" id="B4KAF8">
    <property type="interactions" value="29"/>
</dbReference>
<dbReference type="Pfam" id="PF06585">
    <property type="entry name" value="JHBP"/>
    <property type="match status" value="1"/>
</dbReference>
<dbReference type="EMBL" id="CH933806">
    <property type="protein sequence ID" value="EDW15671.2"/>
    <property type="molecule type" value="Genomic_DNA"/>
</dbReference>
<evidence type="ECO:0000313" key="4">
    <source>
        <dbReference type="EMBL" id="EDW15671.2"/>
    </source>
</evidence>
<dbReference type="KEGG" id="dmo:Dmoj_GI10103"/>
<keyword evidence="5" id="KW-1185">Reference proteome</keyword>
<name>B4KAF8_DROMO</name>
<comment type="similarity">
    <text evidence="3">Belongs to the TO family.</text>
</comment>
<dbReference type="HOGENOM" id="CLU_069908_5_0_1"/>
<dbReference type="Proteomes" id="UP000009192">
    <property type="component" value="Unassembled WGS sequence"/>
</dbReference>
<evidence type="ECO:0000256" key="2">
    <source>
        <dbReference type="ARBA" id="ARBA00023108"/>
    </source>
</evidence>
<dbReference type="SMR" id="B4KAF8"/>
<evidence type="ECO:0000256" key="3">
    <source>
        <dbReference type="ARBA" id="ARBA00060902"/>
    </source>
</evidence>
<dbReference type="GO" id="GO:0005615">
    <property type="term" value="C:extracellular space"/>
    <property type="evidence" value="ECO:0007669"/>
    <property type="project" value="TreeGrafter"/>
</dbReference>
<reference evidence="4 5" key="1">
    <citation type="journal article" date="2007" name="Nature">
        <title>Evolution of genes and genomes on the Drosophila phylogeny.</title>
        <authorList>
            <consortium name="Drosophila 12 Genomes Consortium"/>
            <person name="Clark A.G."/>
            <person name="Eisen M.B."/>
            <person name="Smith D.R."/>
            <person name="Bergman C.M."/>
            <person name="Oliver B."/>
            <person name="Markow T.A."/>
            <person name="Kaufman T.C."/>
            <person name="Kellis M."/>
            <person name="Gelbart W."/>
            <person name="Iyer V.N."/>
            <person name="Pollard D.A."/>
            <person name="Sackton T.B."/>
            <person name="Larracuente A.M."/>
            <person name="Singh N.D."/>
            <person name="Abad J.P."/>
            <person name="Abt D.N."/>
            <person name="Adryan B."/>
            <person name="Aguade M."/>
            <person name="Akashi H."/>
            <person name="Anderson W.W."/>
            <person name="Aquadro C.F."/>
            <person name="Ardell D.H."/>
            <person name="Arguello R."/>
            <person name="Artieri C.G."/>
            <person name="Barbash D.A."/>
            <person name="Barker D."/>
            <person name="Barsanti P."/>
            <person name="Batterham P."/>
            <person name="Batzoglou S."/>
            <person name="Begun D."/>
            <person name="Bhutkar A."/>
            <person name="Blanco E."/>
            <person name="Bosak S.A."/>
            <person name="Bradley R.K."/>
            <person name="Brand A.D."/>
            <person name="Brent M.R."/>
            <person name="Brooks A.N."/>
            <person name="Brown R.H."/>
            <person name="Butlin R.K."/>
            <person name="Caggese C."/>
            <person name="Calvi B.R."/>
            <person name="Bernardo de Carvalho A."/>
            <person name="Caspi A."/>
            <person name="Castrezana S."/>
            <person name="Celniker S.E."/>
            <person name="Chang J.L."/>
            <person name="Chapple C."/>
            <person name="Chatterji S."/>
            <person name="Chinwalla A."/>
            <person name="Civetta A."/>
            <person name="Clifton S.W."/>
            <person name="Comeron J.M."/>
            <person name="Costello J.C."/>
            <person name="Coyne J.A."/>
            <person name="Daub J."/>
            <person name="David R.G."/>
            <person name="Delcher A.L."/>
            <person name="Delehaunty K."/>
            <person name="Do C.B."/>
            <person name="Ebling H."/>
            <person name="Edwards K."/>
            <person name="Eickbush T."/>
            <person name="Evans J.D."/>
            <person name="Filipski A."/>
            <person name="Findeiss S."/>
            <person name="Freyhult E."/>
            <person name="Fulton L."/>
            <person name="Fulton R."/>
            <person name="Garcia A.C."/>
            <person name="Gardiner A."/>
            <person name="Garfield D.A."/>
            <person name="Garvin B.E."/>
            <person name="Gibson G."/>
            <person name="Gilbert D."/>
            <person name="Gnerre S."/>
            <person name="Godfrey J."/>
            <person name="Good R."/>
            <person name="Gotea V."/>
            <person name="Gravely B."/>
            <person name="Greenberg A.J."/>
            <person name="Griffiths-Jones S."/>
            <person name="Gross S."/>
            <person name="Guigo R."/>
            <person name="Gustafson E.A."/>
            <person name="Haerty W."/>
            <person name="Hahn M.W."/>
            <person name="Halligan D.L."/>
            <person name="Halpern A.L."/>
            <person name="Halter G.M."/>
            <person name="Han M.V."/>
            <person name="Heger A."/>
            <person name="Hillier L."/>
            <person name="Hinrichs A.S."/>
            <person name="Holmes I."/>
            <person name="Hoskins R.A."/>
            <person name="Hubisz M.J."/>
            <person name="Hultmark D."/>
            <person name="Huntley M.A."/>
            <person name="Jaffe D.B."/>
            <person name="Jagadeeshan S."/>
            <person name="Jeck W.R."/>
            <person name="Johnson J."/>
            <person name="Jones C.D."/>
            <person name="Jordan W.C."/>
            <person name="Karpen G.H."/>
            <person name="Kataoka E."/>
            <person name="Keightley P.D."/>
            <person name="Kheradpour P."/>
            <person name="Kirkness E.F."/>
            <person name="Koerich L.B."/>
            <person name="Kristiansen K."/>
            <person name="Kudrna D."/>
            <person name="Kulathinal R.J."/>
            <person name="Kumar S."/>
            <person name="Kwok R."/>
            <person name="Lander E."/>
            <person name="Langley C.H."/>
            <person name="Lapoint R."/>
            <person name="Lazzaro B.P."/>
            <person name="Lee S.J."/>
            <person name="Levesque L."/>
            <person name="Li R."/>
            <person name="Lin C.F."/>
            <person name="Lin M.F."/>
            <person name="Lindblad-Toh K."/>
            <person name="Llopart A."/>
            <person name="Long M."/>
            <person name="Low L."/>
            <person name="Lozovsky E."/>
            <person name="Lu J."/>
            <person name="Luo M."/>
            <person name="Machado C.A."/>
            <person name="Makalowski W."/>
            <person name="Marzo M."/>
            <person name="Matsuda M."/>
            <person name="Matzkin L."/>
            <person name="McAllister B."/>
            <person name="McBride C.S."/>
            <person name="McKernan B."/>
            <person name="McKernan K."/>
            <person name="Mendez-Lago M."/>
            <person name="Minx P."/>
            <person name="Mollenhauer M.U."/>
            <person name="Montooth K."/>
            <person name="Mount S.M."/>
            <person name="Mu X."/>
            <person name="Myers E."/>
            <person name="Negre B."/>
            <person name="Newfeld S."/>
            <person name="Nielsen R."/>
            <person name="Noor M.A."/>
            <person name="O'Grady P."/>
            <person name="Pachter L."/>
            <person name="Papaceit M."/>
            <person name="Parisi M.J."/>
            <person name="Parisi M."/>
            <person name="Parts L."/>
            <person name="Pedersen J.S."/>
            <person name="Pesole G."/>
            <person name="Phillippy A.M."/>
            <person name="Ponting C.P."/>
            <person name="Pop M."/>
            <person name="Porcelli D."/>
            <person name="Powell J.R."/>
            <person name="Prohaska S."/>
            <person name="Pruitt K."/>
            <person name="Puig M."/>
            <person name="Quesneville H."/>
            <person name="Ram K.R."/>
            <person name="Rand D."/>
            <person name="Rasmussen M.D."/>
            <person name="Reed L.K."/>
            <person name="Reenan R."/>
            <person name="Reily A."/>
            <person name="Remington K.A."/>
            <person name="Rieger T.T."/>
            <person name="Ritchie M.G."/>
            <person name="Robin C."/>
            <person name="Rogers Y.H."/>
            <person name="Rohde C."/>
            <person name="Rozas J."/>
            <person name="Rubenfield M.J."/>
            <person name="Ruiz A."/>
            <person name="Russo S."/>
            <person name="Salzberg S.L."/>
            <person name="Sanchez-Gracia A."/>
            <person name="Saranga D.J."/>
            <person name="Sato H."/>
            <person name="Schaeffer S.W."/>
            <person name="Schatz M.C."/>
            <person name="Schlenke T."/>
            <person name="Schwartz R."/>
            <person name="Segarra C."/>
            <person name="Singh R.S."/>
            <person name="Sirot L."/>
            <person name="Sirota M."/>
            <person name="Sisneros N.B."/>
            <person name="Smith C.D."/>
            <person name="Smith T.F."/>
            <person name="Spieth J."/>
            <person name="Stage D.E."/>
            <person name="Stark A."/>
            <person name="Stephan W."/>
            <person name="Strausberg R.L."/>
            <person name="Strempel S."/>
            <person name="Sturgill D."/>
            <person name="Sutton G."/>
            <person name="Sutton G.G."/>
            <person name="Tao W."/>
            <person name="Teichmann S."/>
            <person name="Tobari Y.N."/>
            <person name="Tomimura Y."/>
            <person name="Tsolas J.M."/>
            <person name="Valente V.L."/>
            <person name="Venter E."/>
            <person name="Venter J.C."/>
            <person name="Vicario S."/>
            <person name="Vieira F.G."/>
            <person name="Vilella A.J."/>
            <person name="Villasante A."/>
            <person name="Walenz B."/>
            <person name="Wang J."/>
            <person name="Wasserman M."/>
            <person name="Watts T."/>
            <person name="Wilson D."/>
            <person name="Wilson R.K."/>
            <person name="Wing R.A."/>
            <person name="Wolfner M.F."/>
            <person name="Wong A."/>
            <person name="Wong G.K."/>
            <person name="Wu C.I."/>
            <person name="Wu G."/>
            <person name="Yamamoto D."/>
            <person name="Yang H.P."/>
            <person name="Yang S.P."/>
            <person name="Yorke J.A."/>
            <person name="Yoshida K."/>
            <person name="Zdobnov E."/>
            <person name="Zhang P."/>
            <person name="Zhang Y."/>
            <person name="Zimin A.V."/>
            <person name="Baldwin J."/>
            <person name="Abdouelleil A."/>
            <person name="Abdulkadir J."/>
            <person name="Abebe A."/>
            <person name="Abera B."/>
            <person name="Abreu J."/>
            <person name="Acer S.C."/>
            <person name="Aftuck L."/>
            <person name="Alexander A."/>
            <person name="An P."/>
            <person name="Anderson E."/>
            <person name="Anderson S."/>
            <person name="Arachi H."/>
            <person name="Azer M."/>
            <person name="Bachantsang P."/>
            <person name="Barry A."/>
            <person name="Bayul T."/>
            <person name="Berlin A."/>
            <person name="Bessette D."/>
            <person name="Bloom T."/>
            <person name="Blye J."/>
            <person name="Boguslavskiy L."/>
            <person name="Bonnet C."/>
            <person name="Boukhgalter B."/>
            <person name="Bourzgui I."/>
            <person name="Brown A."/>
            <person name="Cahill P."/>
            <person name="Channer S."/>
            <person name="Cheshatsang Y."/>
            <person name="Chuda L."/>
            <person name="Citroen M."/>
            <person name="Collymore A."/>
            <person name="Cooke P."/>
            <person name="Costello M."/>
            <person name="D'Aco K."/>
            <person name="Daza R."/>
            <person name="De Haan G."/>
            <person name="DeGray S."/>
            <person name="DeMaso C."/>
            <person name="Dhargay N."/>
            <person name="Dooley K."/>
            <person name="Dooley E."/>
            <person name="Doricent M."/>
            <person name="Dorje P."/>
            <person name="Dorjee K."/>
            <person name="Dupes A."/>
            <person name="Elong R."/>
            <person name="Falk J."/>
            <person name="Farina A."/>
            <person name="Faro S."/>
            <person name="Ferguson D."/>
            <person name="Fisher S."/>
            <person name="Foley C.D."/>
            <person name="Franke A."/>
            <person name="Friedrich D."/>
            <person name="Gadbois L."/>
            <person name="Gearin G."/>
            <person name="Gearin C.R."/>
            <person name="Giannoukos G."/>
            <person name="Goode T."/>
            <person name="Graham J."/>
            <person name="Grandbois E."/>
            <person name="Grewal S."/>
            <person name="Gyaltsen K."/>
            <person name="Hafez N."/>
            <person name="Hagos B."/>
            <person name="Hall J."/>
            <person name="Henson C."/>
            <person name="Hollinger A."/>
            <person name="Honan T."/>
            <person name="Huard M.D."/>
            <person name="Hughes L."/>
            <person name="Hurhula B."/>
            <person name="Husby M.E."/>
            <person name="Kamat A."/>
            <person name="Kanga B."/>
            <person name="Kashin S."/>
            <person name="Khazanovich D."/>
            <person name="Kisner P."/>
            <person name="Lance K."/>
            <person name="Lara M."/>
            <person name="Lee W."/>
            <person name="Lennon N."/>
            <person name="Letendre F."/>
            <person name="LeVine R."/>
            <person name="Lipovsky A."/>
            <person name="Liu X."/>
            <person name="Liu J."/>
            <person name="Liu S."/>
            <person name="Lokyitsang T."/>
            <person name="Lokyitsang Y."/>
            <person name="Lubonja R."/>
            <person name="Lui A."/>
            <person name="MacDonald P."/>
            <person name="Magnisalis V."/>
            <person name="Maru K."/>
            <person name="Matthews C."/>
            <person name="McCusker W."/>
            <person name="McDonough S."/>
            <person name="Mehta T."/>
            <person name="Meldrim J."/>
            <person name="Meneus L."/>
            <person name="Mihai O."/>
            <person name="Mihalev A."/>
            <person name="Mihova T."/>
            <person name="Mittelman R."/>
            <person name="Mlenga V."/>
            <person name="Montmayeur A."/>
            <person name="Mulrain L."/>
            <person name="Navidi A."/>
            <person name="Naylor J."/>
            <person name="Negash T."/>
            <person name="Nguyen T."/>
            <person name="Nguyen N."/>
            <person name="Nicol R."/>
            <person name="Norbu C."/>
            <person name="Norbu N."/>
            <person name="Novod N."/>
            <person name="O'Neill B."/>
            <person name="Osman S."/>
            <person name="Markiewicz E."/>
            <person name="Oyono O.L."/>
            <person name="Patti C."/>
            <person name="Phunkhang P."/>
            <person name="Pierre F."/>
            <person name="Priest M."/>
            <person name="Raghuraman S."/>
            <person name="Rege F."/>
            <person name="Reyes R."/>
            <person name="Rise C."/>
            <person name="Rogov P."/>
            <person name="Ross K."/>
            <person name="Ryan E."/>
            <person name="Settipalli S."/>
            <person name="Shea T."/>
            <person name="Sherpa N."/>
            <person name="Shi L."/>
            <person name="Shih D."/>
            <person name="Sparrow T."/>
            <person name="Spaulding J."/>
            <person name="Stalker J."/>
            <person name="Stange-Thomann N."/>
            <person name="Stavropoulos S."/>
            <person name="Stone C."/>
            <person name="Strader C."/>
            <person name="Tesfaye S."/>
            <person name="Thomson T."/>
            <person name="Thoulutsang Y."/>
            <person name="Thoulutsang D."/>
            <person name="Topham K."/>
            <person name="Topping I."/>
            <person name="Tsamla T."/>
            <person name="Vassiliev H."/>
            <person name="Vo A."/>
            <person name="Wangchuk T."/>
            <person name="Wangdi T."/>
            <person name="Weiand M."/>
            <person name="Wilkinson J."/>
            <person name="Wilson A."/>
            <person name="Yadav S."/>
            <person name="Young G."/>
            <person name="Yu Q."/>
            <person name="Zembek L."/>
            <person name="Zhong D."/>
            <person name="Zimmer A."/>
            <person name="Zwirko Z."/>
            <person name="Jaffe D.B."/>
            <person name="Alvarez P."/>
            <person name="Brockman W."/>
            <person name="Butler J."/>
            <person name="Chin C."/>
            <person name="Gnerre S."/>
            <person name="Grabherr M."/>
            <person name="Kleber M."/>
            <person name="Mauceli E."/>
            <person name="MacCallum I."/>
        </authorList>
    </citation>
    <scope>NUCLEOTIDE SEQUENCE [LARGE SCALE GENOMIC DNA]</scope>
    <source>
        <strain evidence="5">Tucson 15081-1352.22</strain>
    </source>
</reference>
<keyword evidence="1" id="KW-0732">Signal</keyword>
<protein>
    <recommendedName>
        <fullName evidence="6">Protein takeout</fullName>
    </recommendedName>
</protein>
<dbReference type="SMART" id="SM00700">
    <property type="entry name" value="JHBP"/>
    <property type="match status" value="1"/>
</dbReference>
<dbReference type="InParanoid" id="B4KAF8"/>
<dbReference type="InterPro" id="IPR010562">
    <property type="entry name" value="Haemolymph_juvenile_hormone-bd"/>
</dbReference>
<dbReference type="GO" id="GO:0007623">
    <property type="term" value="P:circadian rhythm"/>
    <property type="evidence" value="ECO:0007669"/>
    <property type="project" value="UniProtKB-ARBA"/>
</dbReference>
<organism evidence="4 5">
    <name type="scientific">Drosophila mojavensis</name>
    <name type="common">Fruit fly</name>
    <dbReference type="NCBI Taxonomy" id="7230"/>
    <lineage>
        <taxon>Eukaryota</taxon>
        <taxon>Metazoa</taxon>
        <taxon>Ecdysozoa</taxon>
        <taxon>Arthropoda</taxon>
        <taxon>Hexapoda</taxon>
        <taxon>Insecta</taxon>
        <taxon>Pterygota</taxon>
        <taxon>Neoptera</taxon>
        <taxon>Endopterygota</taxon>
        <taxon>Diptera</taxon>
        <taxon>Brachycera</taxon>
        <taxon>Muscomorpha</taxon>
        <taxon>Ephydroidea</taxon>
        <taxon>Drosophilidae</taxon>
        <taxon>Drosophila</taxon>
    </lineage>
</organism>
<proteinExistence type="inferred from homology"/>
<accession>B4KAF8</accession>
<dbReference type="OrthoDB" id="8174700at2759"/>
<dbReference type="AlphaFoldDB" id="B4KAF8"/>
<keyword evidence="2" id="KW-0090">Biological rhythms</keyword>
<evidence type="ECO:0000313" key="5">
    <source>
        <dbReference type="Proteomes" id="UP000009192"/>
    </source>
</evidence>